<dbReference type="InterPro" id="IPR005501">
    <property type="entry name" value="LamB/YcsF/PxpA-like"/>
</dbReference>
<name>A0A9P8M1D6_9HYPO</name>
<dbReference type="Pfam" id="PF03746">
    <property type="entry name" value="LamB_YcsF"/>
    <property type="match status" value="1"/>
</dbReference>
<comment type="caution">
    <text evidence="3">The sequence shown here is derived from an EMBL/GenBank/DDBJ whole genome shotgun (WGS) entry which is preliminary data.</text>
</comment>
<dbReference type="Gene3D" id="1.10.287.110">
    <property type="entry name" value="DnaJ domain"/>
    <property type="match status" value="1"/>
</dbReference>
<evidence type="ECO:0000256" key="1">
    <source>
        <dbReference type="SAM" id="MobiDB-lite"/>
    </source>
</evidence>
<protein>
    <recommendedName>
        <fullName evidence="2">J domain-containing protein</fullName>
    </recommendedName>
</protein>
<dbReference type="PROSITE" id="PS50076">
    <property type="entry name" value="DNAJ_2"/>
    <property type="match status" value="1"/>
</dbReference>
<accession>A0A9P8M1D6</accession>
<gene>
    <name evidence="3" type="ORF">MHUMG1_10526</name>
</gene>
<feature type="region of interest" description="Disordered" evidence="1">
    <location>
        <begin position="243"/>
        <end position="274"/>
    </location>
</feature>
<feature type="domain" description="J" evidence="2">
    <location>
        <begin position="8"/>
        <end position="102"/>
    </location>
</feature>
<dbReference type="CDD" id="cd06257">
    <property type="entry name" value="DnaJ"/>
    <property type="match status" value="1"/>
</dbReference>
<dbReference type="PROSITE" id="PS00636">
    <property type="entry name" value="DNAJ_1"/>
    <property type="match status" value="1"/>
</dbReference>
<dbReference type="PANTHER" id="PTHR30292">
    <property type="entry name" value="UNCHARACTERIZED PROTEIN YBGL-RELATED"/>
    <property type="match status" value="1"/>
</dbReference>
<dbReference type="PANTHER" id="PTHR30292:SF0">
    <property type="entry name" value="5-OXOPROLINASE SUBUNIT A"/>
    <property type="match status" value="1"/>
</dbReference>
<dbReference type="InterPro" id="IPR001623">
    <property type="entry name" value="DnaJ_domain"/>
</dbReference>
<feature type="compositionally biased region" description="Basic and acidic residues" evidence="1">
    <location>
        <begin position="243"/>
        <end position="253"/>
    </location>
</feature>
<dbReference type="EMBL" id="JACEFI010000050">
    <property type="protein sequence ID" value="KAH0591726.1"/>
    <property type="molecule type" value="Genomic_DNA"/>
</dbReference>
<dbReference type="InterPro" id="IPR018253">
    <property type="entry name" value="DnaJ_domain_CS"/>
</dbReference>
<dbReference type="SUPFAM" id="SSF46565">
    <property type="entry name" value="Chaperone J-domain"/>
    <property type="match status" value="1"/>
</dbReference>
<dbReference type="Proteomes" id="UP000764110">
    <property type="component" value="Unassembled WGS sequence"/>
</dbReference>
<feature type="compositionally biased region" description="Polar residues" evidence="1">
    <location>
        <begin position="262"/>
        <end position="273"/>
    </location>
</feature>
<evidence type="ECO:0000259" key="2">
    <source>
        <dbReference type="PROSITE" id="PS50076"/>
    </source>
</evidence>
<keyword evidence="4" id="KW-1185">Reference proteome</keyword>
<feature type="compositionally biased region" description="Basic and acidic residues" evidence="1">
    <location>
        <begin position="92"/>
        <end position="102"/>
    </location>
</feature>
<dbReference type="Gene3D" id="3.20.20.370">
    <property type="entry name" value="Glycoside hydrolase/deacetylase"/>
    <property type="match status" value="1"/>
</dbReference>
<feature type="region of interest" description="Disordered" evidence="1">
    <location>
        <begin position="92"/>
        <end position="137"/>
    </location>
</feature>
<sequence length="507" mass="56063">MSTVPLPDYYAVLEVPEEAPMQEIRHAYMRQASPPSNPKPRPKSMSTNKPPPSAALASHPDGIPLDSSEHERDTRIRRYHLINDAYSTLSDATRRTHYDAQRRPSAPPTQEADPFEEVEEISQQSGGTGEANGDDDQQLREDAQFKDVFEGEMRENDMAEDGTNMPKTAFWSLIGGVMGGTLAFIITGPPGIPAGMVIGSTAGKTRDARGKSVYEVYNLLDHEGRENMLHDLQGKLFSPFAGERRIRPMEDGKRRSRHPASSLESLTNTNTQGPDEELIPFLDAANIACGFHAGDPSIMLKTVRLCKQHNVRVGAHPGLQDLFGFGRRKIETDPGDMYAMVLYQVGALKAMLDAEGVPLSHIKPHGELFFYMQRDRGIMKAVLEACAPFNVPVYACQNPEQEAMCAEMGIPFQGELYVDIDYSPEGKLVPVSQSNPVTPELCHERVLAATTMDSGRDINGTPFEFGFDGKPFSICLHSDAPTVLQNVKLVRRAVDAVNKEKFLKKEH</sequence>
<reference evidence="3 4" key="1">
    <citation type="submission" date="2020-07" db="EMBL/GenBank/DDBJ databases">
        <title>Metarhizium humberi genome.</title>
        <authorList>
            <person name="Lysoe E."/>
        </authorList>
    </citation>
    <scope>NUCLEOTIDE SEQUENCE [LARGE SCALE GENOMIC DNA]</scope>
    <source>
        <strain evidence="3 4">ESALQ1638</strain>
    </source>
</reference>
<evidence type="ECO:0000313" key="3">
    <source>
        <dbReference type="EMBL" id="KAH0591726.1"/>
    </source>
</evidence>
<evidence type="ECO:0000313" key="4">
    <source>
        <dbReference type="Proteomes" id="UP000764110"/>
    </source>
</evidence>
<dbReference type="SUPFAM" id="SSF88713">
    <property type="entry name" value="Glycoside hydrolase/deacetylase"/>
    <property type="match status" value="1"/>
</dbReference>
<dbReference type="AlphaFoldDB" id="A0A9P8M1D6"/>
<feature type="region of interest" description="Disordered" evidence="1">
    <location>
        <begin position="18"/>
        <end position="72"/>
    </location>
</feature>
<proteinExistence type="predicted"/>
<organism evidence="3 4">
    <name type="scientific">Metarhizium humberi</name>
    <dbReference type="NCBI Taxonomy" id="2596975"/>
    <lineage>
        <taxon>Eukaryota</taxon>
        <taxon>Fungi</taxon>
        <taxon>Dikarya</taxon>
        <taxon>Ascomycota</taxon>
        <taxon>Pezizomycotina</taxon>
        <taxon>Sordariomycetes</taxon>
        <taxon>Hypocreomycetidae</taxon>
        <taxon>Hypocreales</taxon>
        <taxon>Clavicipitaceae</taxon>
        <taxon>Metarhizium</taxon>
    </lineage>
</organism>
<dbReference type="InterPro" id="IPR011330">
    <property type="entry name" value="Glyco_hydro/deAcase_b/a-brl"/>
</dbReference>
<dbReference type="GO" id="GO:0005975">
    <property type="term" value="P:carbohydrate metabolic process"/>
    <property type="evidence" value="ECO:0007669"/>
    <property type="project" value="InterPro"/>
</dbReference>
<dbReference type="InterPro" id="IPR036869">
    <property type="entry name" value="J_dom_sf"/>
</dbReference>